<keyword evidence="5" id="KW-1185">Reference proteome</keyword>
<dbReference type="EMBL" id="MRVI01000001">
    <property type="protein sequence ID" value="OOC62162.1"/>
    <property type="molecule type" value="Genomic_DNA"/>
</dbReference>
<evidence type="ECO:0000256" key="2">
    <source>
        <dbReference type="SAM" id="SignalP"/>
    </source>
</evidence>
<keyword evidence="1" id="KW-0472">Membrane</keyword>
<dbReference type="AlphaFoldDB" id="A0A1B2E6Q5"/>
<keyword evidence="1" id="KW-1133">Transmembrane helix</keyword>
<dbReference type="RefSeq" id="WP_077566961.1">
    <property type="nucleotide sequence ID" value="NZ_CP016809.1"/>
</dbReference>
<evidence type="ECO:0008006" key="6">
    <source>
        <dbReference type="Google" id="ProtNLM"/>
    </source>
</evidence>
<protein>
    <recommendedName>
        <fullName evidence="6">MYXO-CTERM domain-containing protein</fullName>
    </recommendedName>
</protein>
<dbReference type="KEGG" id="pib:BBD41_25520"/>
<feature type="chain" id="PRO_5008535798" description="MYXO-CTERM domain-containing protein" evidence="2">
    <location>
        <begin position="25"/>
        <end position="79"/>
    </location>
</feature>
<feature type="transmembrane region" description="Helical" evidence="1">
    <location>
        <begin position="57"/>
        <end position="73"/>
    </location>
</feature>
<evidence type="ECO:0000256" key="1">
    <source>
        <dbReference type="SAM" id="Phobius"/>
    </source>
</evidence>
<reference evidence="3" key="1">
    <citation type="submission" date="2016-08" db="EMBL/GenBank/DDBJ databases">
        <title>Complete Genome Seqeunce of Paenibacillus sp. nov. IHBB 9852 from high altitute lake of Indian trans-Himalayas.</title>
        <authorList>
            <person name="Kiran S."/>
            <person name="Swarnkar M.K."/>
            <person name="Rana A."/>
            <person name="Tewari R."/>
            <person name="Gulati A."/>
        </authorList>
    </citation>
    <scope>NUCLEOTIDE SEQUENCE [LARGE SCALE GENOMIC DNA]</scope>
    <source>
        <strain evidence="3">IHBB 9852</strain>
    </source>
</reference>
<feature type="signal peptide" evidence="2">
    <location>
        <begin position="1"/>
        <end position="24"/>
    </location>
</feature>
<name>A0A1B2E6Q5_9BACL</name>
<dbReference type="Proteomes" id="UP000189059">
    <property type="component" value="Unassembled WGS sequence"/>
</dbReference>
<reference evidence="4 5" key="2">
    <citation type="submission" date="2016-12" db="EMBL/GenBank/DDBJ databases">
        <title>Genome sequencing and description of Paenibacillus sp. nov. from high altitude lake in the Indian Trans- Himalayas.</title>
        <authorList>
            <person name="Kiran S."/>
            <person name="Swarnkar M.K."/>
            <person name="Rana A."/>
            <person name="Tewari R."/>
            <person name="Gulati A."/>
        </authorList>
    </citation>
    <scope>NUCLEOTIDE SEQUENCE [LARGE SCALE GENOMIC DNA]</scope>
    <source>
        <strain evidence="4 5">IHBB 9951</strain>
    </source>
</reference>
<evidence type="ECO:0000313" key="3">
    <source>
        <dbReference type="EMBL" id="ANY75665.1"/>
    </source>
</evidence>
<organism evidence="3">
    <name type="scientific">Paenibacillus ihbetae</name>
    <dbReference type="NCBI Taxonomy" id="1870820"/>
    <lineage>
        <taxon>Bacteria</taxon>
        <taxon>Bacillati</taxon>
        <taxon>Bacillota</taxon>
        <taxon>Bacilli</taxon>
        <taxon>Bacillales</taxon>
        <taxon>Paenibacillaceae</taxon>
        <taxon>Paenibacillus</taxon>
    </lineage>
</organism>
<evidence type="ECO:0000313" key="5">
    <source>
        <dbReference type="Proteomes" id="UP000189059"/>
    </source>
</evidence>
<accession>A0A1B2E6Q5</accession>
<dbReference type="NCBIfam" id="NF038039">
    <property type="entry name" value="WGxxGxxG-CTERM"/>
    <property type="match status" value="1"/>
</dbReference>
<proteinExistence type="predicted"/>
<sequence length="79" mass="8554">MKKIIASFLAGLSLAMVLAVPAFANNNNMNTNDMNTNNVNTNSYNANATGNDNDMDWGWLGLIGLAGLAGLRRRNPERQ</sequence>
<dbReference type="NCBIfam" id="NF041742">
    <property type="entry name" value="WGxxGxxG_fam"/>
    <property type="match status" value="1"/>
</dbReference>
<keyword evidence="1" id="KW-0812">Transmembrane</keyword>
<evidence type="ECO:0000313" key="4">
    <source>
        <dbReference type="EMBL" id="OOC62162.1"/>
    </source>
</evidence>
<gene>
    <name evidence="4" type="ORF">BBD40_10020</name>
    <name evidence="3" type="ORF">BBD41_25520</name>
</gene>
<dbReference type="NCBIfam" id="TIGR03901">
    <property type="entry name" value="MYXO-CTERM"/>
    <property type="match status" value="1"/>
</dbReference>
<keyword evidence="2" id="KW-0732">Signal</keyword>
<dbReference type="InterPro" id="IPR024038">
    <property type="entry name" value="MYXO-CTERM"/>
</dbReference>
<dbReference type="EMBL" id="CP016809">
    <property type="protein sequence ID" value="ANY75665.1"/>
    <property type="molecule type" value="Genomic_DNA"/>
</dbReference>